<evidence type="ECO:0000313" key="3">
    <source>
        <dbReference type="Proteomes" id="UP000199184"/>
    </source>
</evidence>
<dbReference type="RefSeq" id="WP_245323800.1">
    <property type="nucleotide sequence ID" value="NZ_FMAI01000029.1"/>
</dbReference>
<dbReference type="Proteomes" id="UP000199184">
    <property type="component" value="Unassembled WGS sequence"/>
</dbReference>
<dbReference type="Gene3D" id="3.10.450.50">
    <property type="match status" value="1"/>
</dbReference>
<reference evidence="3" key="1">
    <citation type="submission" date="2016-08" db="EMBL/GenBank/DDBJ databases">
        <authorList>
            <person name="Varghese N."/>
            <person name="Submissions Spin"/>
        </authorList>
    </citation>
    <scope>NUCLEOTIDE SEQUENCE [LARGE SCALE GENOMIC DNA]</scope>
    <source>
        <strain evidence="3">ERR11</strain>
    </source>
</reference>
<keyword evidence="3" id="KW-1185">Reference proteome</keyword>
<dbReference type="AlphaFoldDB" id="A0A1C3XR39"/>
<evidence type="ECO:0000259" key="1">
    <source>
        <dbReference type="Pfam" id="PF12680"/>
    </source>
</evidence>
<proteinExistence type="predicted"/>
<dbReference type="Pfam" id="PF12680">
    <property type="entry name" value="SnoaL_2"/>
    <property type="match status" value="1"/>
</dbReference>
<dbReference type="EMBL" id="FMAI01000029">
    <property type="protein sequence ID" value="SCB54728.1"/>
    <property type="molecule type" value="Genomic_DNA"/>
</dbReference>
<accession>A0A1C3XR39</accession>
<evidence type="ECO:0000313" key="2">
    <source>
        <dbReference type="EMBL" id="SCB54728.1"/>
    </source>
</evidence>
<protein>
    <submittedName>
        <fullName evidence="2">SnoaL-like domain-containing protein</fullName>
    </submittedName>
</protein>
<name>A0A1C3XR39_9BRAD</name>
<organism evidence="2 3">
    <name type="scientific">Bradyrhizobium shewense</name>
    <dbReference type="NCBI Taxonomy" id="1761772"/>
    <lineage>
        <taxon>Bacteria</taxon>
        <taxon>Pseudomonadati</taxon>
        <taxon>Pseudomonadota</taxon>
        <taxon>Alphaproteobacteria</taxon>
        <taxon>Hyphomicrobiales</taxon>
        <taxon>Nitrobacteraceae</taxon>
        <taxon>Bradyrhizobium</taxon>
    </lineage>
</organism>
<feature type="domain" description="SnoaL-like" evidence="1">
    <location>
        <begin position="53"/>
        <end position="148"/>
    </location>
</feature>
<dbReference type="InterPro" id="IPR037401">
    <property type="entry name" value="SnoaL-like"/>
</dbReference>
<dbReference type="SUPFAM" id="SSF54427">
    <property type="entry name" value="NTF2-like"/>
    <property type="match status" value="1"/>
</dbReference>
<sequence length="159" mass="17636">MSMAVRVWSDCPCVRGFVSATPPQQDEITKGREMTTDNIDFDHLLRSNLERVFNERDDDKRRTAIAELFVEEPVMYEPTDIVQGRAEISRVAANLLKQFGPTFRFIPDGVAVGHHGLAHLAWHAGPEDGPVAVTGADVAEIEGGKIARLWVLLNAQKSK</sequence>
<dbReference type="InterPro" id="IPR032710">
    <property type="entry name" value="NTF2-like_dom_sf"/>
</dbReference>
<gene>
    <name evidence="2" type="ORF">GA0061098_102981</name>
</gene>